<evidence type="ECO:0000313" key="3">
    <source>
        <dbReference type="Proteomes" id="UP000304382"/>
    </source>
</evidence>
<organism evidence="2 3">
    <name type="scientific">Haloarcula mannanilytica</name>
    <dbReference type="NCBI Taxonomy" id="2509225"/>
    <lineage>
        <taxon>Archaea</taxon>
        <taxon>Methanobacteriati</taxon>
        <taxon>Methanobacteriota</taxon>
        <taxon>Stenosarchaea group</taxon>
        <taxon>Halobacteria</taxon>
        <taxon>Halobacteriales</taxon>
        <taxon>Haloarculaceae</taxon>
        <taxon>Haloarcula</taxon>
    </lineage>
</organism>
<dbReference type="AlphaFoldDB" id="A0A4C2ELG6"/>
<dbReference type="Proteomes" id="UP000304382">
    <property type="component" value="Unassembled WGS sequence"/>
</dbReference>
<proteinExistence type="predicted"/>
<feature type="region of interest" description="Disordered" evidence="1">
    <location>
        <begin position="182"/>
        <end position="259"/>
    </location>
</feature>
<feature type="region of interest" description="Disordered" evidence="1">
    <location>
        <begin position="127"/>
        <end position="163"/>
    </location>
</feature>
<keyword evidence="3" id="KW-1185">Reference proteome</keyword>
<dbReference type="RefSeq" id="WP_137684907.1">
    <property type="nucleotide sequence ID" value="NZ_BIXZ01000007.1"/>
</dbReference>
<dbReference type="EMBL" id="BIXZ01000007">
    <property type="protein sequence ID" value="GCF15391.1"/>
    <property type="molecule type" value="Genomic_DNA"/>
</dbReference>
<feature type="compositionally biased region" description="Gly residues" evidence="1">
    <location>
        <begin position="196"/>
        <end position="212"/>
    </location>
</feature>
<reference evidence="2 3" key="1">
    <citation type="submission" date="2019-02" db="EMBL/GenBank/DDBJ databases">
        <title>Haloarcula mannanilyticum sp. nov., a mannan degrading haloarchaeon isolated from commercial salt.</title>
        <authorList>
            <person name="Enomoto S."/>
            <person name="Shimane Y."/>
            <person name="Kamekura M."/>
            <person name="Ito T."/>
            <person name="Moriya O."/>
            <person name="Ihara K."/>
            <person name="Takahashi-Ando N."/>
            <person name="Fukushima Y."/>
            <person name="Yoshida Y."/>
            <person name="Usama R."/>
            <person name="Takai K."/>
            <person name="Minegishi H."/>
        </authorList>
    </citation>
    <scope>NUCLEOTIDE SEQUENCE [LARGE SCALE GENOMIC DNA]</scope>
    <source>
        <strain evidence="2 3">MD130-1</strain>
    </source>
</reference>
<sequence>MAPNRTTEWEKATNVATLRTTLSFAIDLVDPVTGTRPWKDVTVSLTDVPADPVTNPSGFRLFFEVETNPVTVAVDGGDHFFDQQISVDHGGLHTGDEPPDPPVKEIRLTPTPAYQFTPGTTLLRGVVSDNPLPSGDGVGDATVSLADVPTENESVEAPTTDGGEYVLRIPVSAERVISDNGDQWLDKAGGSQSSGNGNGPPGNGNGPPGNGNGPNDNGGNDEFDPPTHEVTVSHSDYADSTATIPIRAGRTTRHDVVFD</sequence>
<name>A0A4C2ELG6_9EURY</name>
<dbReference type="OrthoDB" id="351367at2157"/>
<protein>
    <submittedName>
        <fullName evidence="2">Uncharacterized protein</fullName>
    </submittedName>
</protein>
<feature type="compositionally biased region" description="Polar residues" evidence="1">
    <location>
        <begin position="230"/>
        <end position="243"/>
    </location>
</feature>
<evidence type="ECO:0000313" key="2">
    <source>
        <dbReference type="EMBL" id="GCF15391.1"/>
    </source>
</evidence>
<comment type="caution">
    <text evidence="2">The sequence shown here is derived from an EMBL/GenBank/DDBJ whole genome shotgun (WGS) entry which is preliminary data.</text>
</comment>
<evidence type="ECO:0000256" key="1">
    <source>
        <dbReference type="SAM" id="MobiDB-lite"/>
    </source>
</evidence>
<accession>A0A4C2ELG6</accession>
<gene>
    <name evidence="2" type="ORF">Harman_33260</name>
</gene>